<dbReference type="KEGG" id="ptk:EXN22_21660"/>
<gene>
    <name evidence="4" type="ORF">EXN22_21660</name>
</gene>
<feature type="coiled-coil region" evidence="1">
    <location>
        <begin position="1596"/>
        <end position="1637"/>
    </location>
</feature>
<dbReference type="InterPro" id="IPR046673">
    <property type="entry name" value="ToxA_N"/>
</dbReference>
<accession>A0A411MMY5</accession>
<protein>
    <recommendedName>
        <fullName evidence="3">Dermonecrotic toxin N-terminal domain-containing protein</fullName>
    </recommendedName>
</protein>
<evidence type="ECO:0000259" key="3">
    <source>
        <dbReference type="Pfam" id="PF20178"/>
    </source>
</evidence>
<feature type="domain" description="Dermonecrotic toxin N-terminal" evidence="3">
    <location>
        <begin position="801"/>
        <end position="1006"/>
    </location>
</feature>
<organism evidence="4 5">
    <name type="scientific">Pseudomonas tructae</name>
    <dbReference type="NCBI Taxonomy" id="2518644"/>
    <lineage>
        <taxon>Bacteria</taxon>
        <taxon>Pseudomonadati</taxon>
        <taxon>Pseudomonadota</taxon>
        <taxon>Gammaproteobacteria</taxon>
        <taxon>Pseudomonadales</taxon>
        <taxon>Pseudomonadaceae</taxon>
        <taxon>Pseudomonas</taxon>
    </lineage>
</organism>
<dbReference type="RefSeq" id="WP_130265978.1">
    <property type="nucleotide sequence ID" value="NZ_CP035952.1"/>
</dbReference>
<feature type="domain" description="Dermonecrotic toxin N-terminal" evidence="3">
    <location>
        <begin position="179"/>
        <end position="327"/>
    </location>
</feature>
<evidence type="ECO:0000256" key="2">
    <source>
        <dbReference type="SAM" id="MobiDB-lite"/>
    </source>
</evidence>
<keyword evidence="1" id="KW-0175">Coiled coil</keyword>
<name>A0A411MMY5_9PSED</name>
<sequence>MTQTPECKSPVERECDEVCSSALPQLRDNLMKLAQWSCRYLSTTARTSGSCPIAPRHFRRGQTGDSNMSETLDDAASSPLHPAHVAPANWLDPSSLQRCIGQWNVHRENFNTLVANAPGVREALRTTLRDHFKTDPEVTGLLFEPNGSRTFINLIVLAAFARHYPTPPTKLDQDAQVFGRVAGSPLLQLSPSQLLSRLQQLDIPTSVRQRWHEYWDARAEGTPVSRRNHALAHYKGHLQMAMQAAQTMGSITHQALRPVIGVLDNPEWLRLDDKRLTIQTLQKNAEAMPGLMLFSIEDDPARILYQPDSQPAFSRFATSADLEATLLAGNKGDRISYQAQDGLVGGFDTLVDGLLSKQLKSLDYNPGSDLQRQAEFTLSMADSLDLDRRRTSLLSAPPTLPTMDLDATPAPSLHDFGGLGDELPQTLRSQLIRSQLKLMSDVSESALNTHYTALESATQAALSAIADQLANDTWRTSQAPPVANAELIAAHHTGLRAHARFQHLLGQIDSEELGWVETLLDQGQSFPQPGSSIVANHVILSQSEQVEVVEQPREHTLDTLLVIARNPAQEGLATPPTLLLYWPGKHGGLLRCANTQVLESCLGVQKLAAQSLRLKPVSGDVLSQILDLHLSRSQAAELKAITAANGTPAQDALAAIREDLEQRLQIPQHAAREQAYRMLQEQKQSLTLAGATLPDWLSTLSDAKRVLIKQHIVDYLKAMQLAQSVISRDLPNRLLFCRQHLLKRLKADFPSHDGSAIVLNLPDTTSEEKVPTPPAPGLPGQVPVAADIQLLPSTLRHDHLLETVLLQNVDTTVSNRLKFMRVESRSSNSEVRARLNSAITKAYVEKLSGELDLAKLYEDKIRRLFLDAEETPFERQYRRESLAKPIEQMLKLQSLIAREQGNLTDTGQRIFDLCVTASSAAYYIVQGYDIRLVPAHLTGSYPETEGQAIPLSGVTFISDRNSGITLLYRPDHPSLALRQYSSLEAARDGLYQLAKQSGEIDYLASRTLQGSPASHRAWMRQALQNRYSGMIGLGPDWPRSTSLSEHLLDAQMGRMVEAHRATSRSNDELWLENYAHQSGMVFNYLKMTLSFVPVLGSLISLYDFFDACAKARSLLVNGQPYRALNELGTALMCLVDAAVDLLPAIPAKVTAVRRLTKLRQLRQLDSPALRQNILAAPPSKPLLGRFDGYEYEKPITLSASTLGTEGRFQGIYRHAEGDFILIGDRPCQVQWDTTAHTWRLQGTSTKGWKRPIALSAEGQWDTHFALYGVHLYGGGAGGGVAASALQSVGRTFDRLDPYWPESIRHRLPRIWVDRHYRRQRMLSLQTATDELDLQNSIQRTNQEFVRYEAALPAEKLQMPVVLEQRCQADILAAKKSYATLAQYAEVSNRAQKLICNQQMSRTANLICERLIHAINLKANRSRPLLKAALETRYQLDSLDDLLDQAPLLRQLRKTTVEILDLRERLASDMGELTLWHRNTQTPRPSSHTDARFKTELASAKQAQANNAQRLAALEPATDEYRALLASSRQQFDNAIEALKQHFPAHQDYLDDLKSFTSLAQSISILERQLGDAFFVFYKSPHLMIAARRYQNTSVVADYLHRQLRQLEQDVQEMRGTLVNLQEIATNAQQRKAIYEQANAAYRQYQLKLRSTYASFPEMFDEQYLKQLHQNLDTLIAQTDKQIRRLPNSAPATHGNHSGPRLFQTVDEQYRVGDYIPPTDQLPGHIITRSEEGDALRVYHPSGDRWQRQLAPAPVRANELRDLQSTVVELIGGLDNYRLRVDGYQRQGMLPADLEHVMNTKAEELEHCARRIQQLDTAAAQPAQLRTQAAALRQRGVELRIAQIKLGAEPNEGHLLYLLEQQQVDIAREGERQLLKTRDYLQEYVIRDLTAAGQPVLWYAHFHFSKAQTPFTNANAKHLKRAADRYRGAQWQQANSADTVWRGVISAQTAEMHFSHL</sequence>
<reference evidence="4 5" key="1">
    <citation type="submission" date="2019-02" db="EMBL/GenBank/DDBJ databases">
        <title>Complete genome sequence of Pseudomonas sp. SNU WT1 isolated from rainbow trout.</title>
        <authorList>
            <person name="Oh W.T."/>
            <person name="Park S.C."/>
        </authorList>
    </citation>
    <scope>NUCLEOTIDE SEQUENCE [LARGE SCALE GENOMIC DNA]</scope>
    <source>
        <strain evidence="4 5">SNU WT1</strain>
    </source>
</reference>
<dbReference type="Pfam" id="PF20178">
    <property type="entry name" value="ToxA_N"/>
    <property type="match status" value="2"/>
</dbReference>
<evidence type="ECO:0000313" key="4">
    <source>
        <dbReference type="EMBL" id="QBF28163.1"/>
    </source>
</evidence>
<feature type="region of interest" description="Disordered" evidence="2">
    <location>
        <begin position="54"/>
        <end position="76"/>
    </location>
</feature>
<dbReference type="Proteomes" id="UP000291130">
    <property type="component" value="Chromosome"/>
</dbReference>
<dbReference type="EMBL" id="CP035952">
    <property type="protein sequence ID" value="QBF28163.1"/>
    <property type="molecule type" value="Genomic_DNA"/>
</dbReference>
<evidence type="ECO:0000313" key="5">
    <source>
        <dbReference type="Proteomes" id="UP000291130"/>
    </source>
</evidence>
<evidence type="ECO:0000256" key="1">
    <source>
        <dbReference type="SAM" id="Coils"/>
    </source>
</evidence>
<keyword evidence="5" id="KW-1185">Reference proteome</keyword>
<dbReference type="OrthoDB" id="7027699at2"/>
<proteinExistence type="predicted"/>